<reference evidence="1" key="1">
    <citation type="submission" date="2020-10" db="EMBL/GenBank/DDBJ databases">
        <authorList>
            <person name="Gilroy R."/>
        </authorList>
    </citation>
    <scope>NUCLEOTIDE SEQUENCE</scope>
    <source>
        <strain evidence="1">ChiGjej3B3-7149</strain>
    </source>
</reference>
<reference evidence="1" key="2">
    <citation type="journal article" date="2021" name="PeerJ">
        <title>Extensive microbial diversity within the chicken gut microbiome revealed by metagenomics and culture.</title>
        <authorList>
            <person name="Gilroy R."/>
            <person name="Ravi A."/>
            <person name="Getino M."/>
            <person name="Pursley I."/>
            <person name="Horton D.L."/>
            <person name="Alikhan N.F."/>
            <person name="Baker D."/>
            <person name="Gharbi K."/>
            <person name="Hall N."/>
            <person name="Watson M."/>
            <person name="Adriaenssens E.M."/>
            <person name="Foster-Nyarko E."/>
            <person name="Jarju S."/>
            <person name="Secka A."/>
            <person name="Antonio M."/>
            <person name="Oren A."/>
            <person name="Chaudhuri R.R."/>
            <person name="La Ragione R."/>
            <person name="Hildebrand F."/>
            <person name="Pallen M.J."/>
        </authorList>
    </citation>
    <scope>NUCLEOTIDE SEQUENCE</scope>
    <source>
        <strain evidence="1">ChiGjej3B3-7149</strain>
    </source>
</reference>
<sequence length="87" mass="9357">MTDWAALSVIAALAGVAISLVTPILKLNTVITKLSATVEGLARNLETLTGDNSRSHARLHGRIDEVEDAVERHEVRLSVLEQRQGGT</sequence>
<proteinExistence type="predicted"/>
<gene>
    <name evidence="1" type="ORF">IAD36_08065</name>
</gene>
<dbReference type="Proteomes" id="UP000824238">
    <property type="component" value="Unassembled WGS sequence"/>
</dbReference>
<dbReference type="EMBL" id="DVHH01000193">
    <property type="protein sequence ID" value="HIR55530.1"/>
    <property type="molecule type" value="Genomic_DNA"/>
</dbReference>
<evidence type="ECO:0000313" key="2">
    <source>
        <dbReference type="Proteomes" id="UP000824238"/>
    </source>
</evidence>
<comment type="caution">
    <text evidence="1">The sequence shown here is derived from an EMBL/GenBank/DDBJ whole genome shotgun (WGS) entry which is preliminary data.</text>
</comment>
<accession>A0A9D1DMH8</accession>
<dbReference type="AlphaFoldDB" id="A0A9D1DMH8"/>
<organism evidence="1 2">
    <name type="scientific">Candidatus Scatomorpha intestinigallinarum</name>
    <dbReference type="NCBI Taxonomy" id="2840923"/>
    <lineage>
        <taxon>Bacteria</taxon>
        <taxon>Bacillati</taxon>
        <taxon>Bacillota</taxon>
        <taxon>Clostridia</taxon>
        <taxon>Eubacteriales</taxon>
        <taxon>Candidatus Scatomorpha</taxon>
    </lineage>
</organism>
<protein>
    <submittedName>
        <fullName evidence="1">Uncharacterized protein</fullName>
    </submittedName>
</protein>
<evidence type="ECO:0000313" key="1">
    <source>
        <dbReference type="EMBL" id="HIR55530.1"/>
    </source>
</evidence>
<name>A0A9D1DMH8_9FIRM</name>